<dbReference type="Gramene" id="MELO3C012803.2.1">
    <property type="protein sequence ID" value="MELO3C012803.2.1"/>
    <property type="gene ID" value="MELO3C012803.2"/>
</dbReference>
<feature type="region of interest" description="Disordered" evidence="1">
    <location>
        <begin position="533"/>
        <end position="588"/>
    </location>
</feature>
<feature type="compositionally biased region" description="Low complexity" evidence="1">
    <location>
        <begin position="554"/>
        <end position="569"/>
    </location>
</feature>
<dbReference type="InterPro" id="IPR019557">
    <property type="entry name" value="AminoTfrase-like_pln_mobile"/>
</dbReference>
<protein>
    <recommendedName>
        <fullName evidence="2">Aminotransferase-like plant mobile domain-containing protein</fullName>
    </recommendedName>
</protein>
<dbReference type="PANTHER" id="PTHR46033:SF8">
    <property type="entry name" value="PROTEIN MAINTENANCE OF MERISTEMS-LIKE"/>
    <property type="match status" value="1"/>
</dbReference>
<evidence type="ECO:0000256" key="1">
    <source>
        <dbReference type="SAM" id="MobiDB-lite"/>
    </source>
</evidence>
<feature type="compositionally biased region" description="Basic residues" evidence="1">
    <location>
        <begin position="570"/>
        <end position="588"/>
    </location>
</feature>
<proteinExistence type="predicted"/>
<sequence>MVTPEKGGKEGGKGGVEMDGGRKTDGVDDFPTNLNWPFFFFFFTYPPFFFSFTKNFSPLLLLSTSSRKSNIDGIKVKCTITLQDVEVLVGLPADGELVIGQMHVCQELLGVIPPPEQIRGQRLSLTWLGQSFMNCLTMPMGKLSHLMGGSIFADKSTRYVHLMFLPFLANLHHTGRYSWGGACLAWLYRQLCKTSKQGVREIAGPLILLQIWAWERFPIVAPQLLHVNPNQLHSRAYGSKWRDQFCVTISATHVVSQYRYMFDLLQPSQIVWEPYKTVIDSLPHFCTNGHDIWRTISSLICFYIGEWHHPDRVLRQFGIQQAVPRDCNTKPLLHNINLRTADWSDKVAHLVMRWHNCRRFTAIGPPIEQFDMDRSNNIRLQNVADDPQQVLNICNDNEQYMENIHYMYDVPIVPAPVQRRRPLVQEPDQLEEVDQHGEEVPPMTQTQTQSQHNYVSPVMMMPTFGTTYYDSRVGQSSDFGRGYYNSEAGQSSTDFGQQYYDLGSDPSSSYMHGHGRGRGEHNEYLHYEVPAAVPKQSDEQQQQENAAVPEQSDEQQQQKNQEEIQQQRVQSRRRQPARNRRRPGCGTH</sequence>
<evidence type="ECO:0000313" key="3">
    <source>
        <dbReference type="EnsemblPlants" id="MELO3C012803.2.1"/>
    </source>
</evidence>
<dbReference type="PANTHER" id="PTHR46033">
    <property type="entry name" value="PROTEIN MAIN-LIKE 2"/>
    <property type="match status" value="1"/>
</dbReference>
<organism evidence="3">
    <name type="scientific">Cucumis melo</name>
    <name type="common">Muskmelon</name>
    <dbReference type="NCBI Taxonomy" id="3656"/>
    <lineage>
        <taxon>Eukaryota</taxon>
        <taxon>Viridiplantae</taxon>
        <taxon>Streptophyta</taxon>
        <taxon>Embryophyta</taxon>
        <taxon>Tracheophyta</taxon>
        <taxon>Spermatophyta</taxon>
        <taxon>Magnoliopsida</taxon>
        <taxon>eudicotyledons</taxon>
        <taxon>Gunneridae</taxon>
        <taxon>Pentapetalae</taxon>
        <taxon>rosids</taxon>
        <taxon>fabids</taxon>
        <taxon>Cucurbitales</taxon>
        <taxon>Cucurbitaceae</taxon>
        <taxon>Benincaseae</taxon>
        <taxon>Cucumis</taxon>
    </lineage>
</organism>
<dbReference type="GO" id="GO:0010073">
    <property type="term" value="P:meristem maintenance"/>
    <property type="evidence" value="ECO:0007669"/>
    <property type="project" value="InterPro"/>
</dbReference>
<reference evidence="3" key="1">
    <citation type="submission" date="2023-03" db="UniProtKB">
        <authorList>
            <consortium name="EnsemblPlants"/>
        </authorList>
    </citation>
    <scope>IDENTIFICATION</scope>
</reference>
<dbReference type="EnsemblPlants" id="MELO3C012803.2.1">
    <property type="protein sequence ID" value="MELO3C012803.2.1"/>
    <property type="gene ID" value="MELO3C012803.2"/>
</dbReference>
<dbReference type="AlphaFoldDB" id="A0A9I9D3T2"/>
<dbReference type="Pfam" id="PF10536">
    <property type="entry name" value="PMD"/>
    <property type="match status" value="1"/>
</dbReference>
<dbReference type="InterPro" id="IPR044824">
    <property type="entry name" value="MAIN-like"/>
</dbReference>
<feature type="region of interest" description="Disordered" evidence="1">
    <location>
        <begin position="1"/>
        <end position="24"/>
    </location>
</feature>
<feature type="domain" description="Aminotransferase-like plant mobile" evidence="2">
    <location>
        <begin position="78"/>
        <end position="350"/>
    </location>
</feature>
<name>A0A9I9D3T2_CUCME</name>
<feature type="compositionally biased region" description="Basic and acidic residues" evidence="1">
    <location>
        <begin position="1"/>
        <end position="12"/>
    </location>
</feature>
<evidence type="ECO:0000259" key="2">
    <source>
        <dbReference type="Pfam" id="PF10536"/>
    </source>
</evidence>
<accession>A0A9I9D3T2</accession>
<feature type="region of interest" description="Disordered" evidence="1">
    <location>
        <begin position="495"/>
        <end position="520"/>
    </location>
</feature>